<dbReference type="Proteomes" id="UP000298517">
    <property type="component" value="Unassembled WGS sequence"/>
</dbReference>
<name>A0A4Y8ASE4_9FLAO</name>
<protein>
    <recommendedName>
        <fullName evidence="3">Lipoprotein</fullName>
    </recommendedName>
</protein>
<keyword evidence="2" id="KW-1185">Reference proteome</keyword>
<sequence length="181" mass="21423">MKKTKLFLIIFLGFILSCQVDWIEKNEKLIENIERNSKLVKKIDTIENFINLKIQFLETDDKSKIEFKTGLGNVVKLDLKLYKNDSFIFAENSYSIEALKDKRKRNDDEPIGEIIEKNIYYKNKKSGVQKTRKIPFYNFDDIPNLKLELLKKEYEIIEIGEKGYLESEKSYNGLMSVIKKY</sequence>
<reference evidence="1 2" key="1">
    <citation type="journal article" date="2011" name="J. Microbiol.">
        <title>Gramella jeungdoensis sp. nov., isolated from a solar saltern in Korea.</title>
        <authorList>
            <person name="Joung Y."/>
            <person name="Kim H."/>
            <person name="Jang T."/>
            <person name="Ahn T.S."/>
            <person name="Joh K."/>
        </authorList>
    </citation>
    <scope>NUCLEOTIDE SEQUENCE [LARGE SCALE GENOMIC DNA]</scope>
    <source>
        <strain evidence="1 2">KCTC 23123</strain>
    </source>
</reference>
<organism evidence="1 2">
    <name type="scientific">Gramella jeungdoensis</name>
    <dbReference type="NCBI Taxonomy" id="708091"/>
    <lineage>
        <taxon>Bacteria</taxon>
        <taxon>Pseudomonadati</taxon>
        <taxon>Bacteroidota</taxon>
        <taxon>Flavobacteriia</taxon>
        <taxon>Flavobacteriales</taxon>
        <taxon>Flavobacteriaceae</taxon>
        <taxon>Christiangramia</taxon>
    </lineage>
</organism>
<gene>
    <name evidence="1" type="ORF">E2488_11620</name>
</gene>
<dbReference type="RefSeq" id="WP_134248511.1">
    <property type="nucleotide sequence ID" value="NZ_SNQI01000003.1"/>
</dbReference>
<evidence type="ECO:0008006" key="3">
    <source>
        <dbReference type="Google" id="ProtNLM"/>
    </source>
</evidence>
<comment type="caution">
    <text evidence="1">The sequence shown here is derived from an EMBL/GenBank/DDBJ whole genome shotgun (WGS) entry which is preliminary data.</text>
</comment>
<evidence type="ECO:0000313" key="2">
    <source>
        <dbReference type="Proteomes" id="UP000298517"/>
    </source>
</evidence>
<dbReference type="EMBL" id="SNQI01000003">
    <property type="protein sequence ID" value="TEW74113.1"/>
    <property type="molecule type" value="Genomic_DNA"/>
</dbReference>
<proteinExistence type="predicted"/>
<accession>A0A4Y8ASE4</accession>
<dbReference type="AlphaFoldDB" id="A0A4Y8ASE4"/>
<evidence type="ECO:0000313" key="1">
    <source>
        <dbReference type="EMBL" id="TEW74113.1"/>
    </source>
</evidence>
<dbReference type="PROSITE" id="PS51257">
    <property type="entry name" value="PROKAR_LIPOPROTEIN"/>
    <property type="match status" value="1"/>
</dbReference>